<protein>
    <submittedName>
        <fullName evidence="2">Uncharacterized protein</fullName>
    </submittedName>
</protein>
<evidence type="ECO:0000313" key="2">
    <source>
        <dbReference type="EMBL" id="KAH9826787.1"/>
    </source>
</evidence>
<accession>A0A9W7SQG7</accession>
<feature type="region of interest" description="Disordered" evidence="1">
    <location>
        <begin position="1"/>
        <end position="24"/>
    </location>
</feature>
<evidence type="ECO:0000256" key="1">
    <source>
        <dbReference type="SAM" id="MobiDB-lite"/>
    </source>
</evidence>
<comment type="caution">
    <text evidence="2">The sequence shown here is derived from an EMBL/GenBank/DDBJ whole genome shotgun (WGS) entry which is preliminary data.</text>
</comment>
<dbReference type="EMBL" id="RIBY02001956">
    <property type="protein sequence ID" value="KAH9826787.1"/>
    <property type="molecule type" value="Genomic_DNA"/>
</dbReference>
<dbReference type="Proteomes" id="UP001138500">
    <property type="component" value="Unassembled WGS sequence"/>
</dbReference>
<feature type="region of interest" description="Disordered" evidence="1">
    <location>
        <begin position="37"/>
        <end position="63"/>
    </location>
</feature>
<reference evidence="2 3" key="1">
    <citation type="journal article" date="2018" name="IMA Fungus">
        <title>IMA Genome-F 10: Nine draft genome sequences of Claviceps purpurea s.lat., including C. arundinis, C. humidiphila, and C. cf. spartinae, pseudomolecules for the pitch canker pathogen Fusarium circinatum, draft genome of Davidsoniella eucalypti, Grosmannia galeiformis, Quambalaria eucalypti, and Teratosphaeria destructans.</title>
        <authorList>
            <person name="Wingfield B.D."/>
            <person name="Liu M."/>
            <person name="Nguyen H.D."/>
            <person name="Lane F.A."/>
            <person name="Morgan S.W."/>
            <person name="De Vos L."/>
            <person name="Wilken P.M."/>
            <person name="Duong T.A."/>
            <person name="Aylward J."/>
            <person name="Coetzee M.P."/>
            <person name="Dadej K."/>
            <person name="De Beer Z.W."/>
            <person name="Findlay W."/>
            <person name="Havenga M."/>
            <person name="Kolarik M."/>
            <person name="Menzies J.G."/>
            <person name="Naidoo K."/>
            <person name="Pochopski O."/>
            <person name="Shoukouhi P."/>
            <person name="Santana Q.C."/>
            <person name="Seifert K.A."/>
            <person name="Soal N."/>
            <person name="Steenkamp E.T."/>
            <person name="Tatham C.T."/>
            <person name="van der Nest M.A."/>
            <person name="Wingfield M.J."/>
        </authorList>
    </citation>
    <scope>NUCLEOTIDE SEQUENCE [LARGE SCALE GENOMIC DNA]</scope>
    <source>
        <strain evidence="2">CMW44962</strain>
    </source>
</reference>
<keyword evidence="3" id="KW-1185">Reference proteome</keyword>
<gene>
    <name evidence="2" type="ORF">Tdes44962_MAKER03332</name>
</gene>
<organism evidence="2 3">
    <name type="scientific">Teratosphaeria destructans</name>
    <dbReference type="NCBI Taxonomy" id="418781"/>
    <lineage>
        <taxon>Eukaryota</taxon>
        <taxon>Fungi</taxon>
        <taxon>Dikarya</taxon>
        <taxon>Ascomycota</taxon>
        <taxon>Pezizomycotina</taxon>
        <taxon>Dothideomycetes</taxon>
        <taxon>Dothideomycetidae</taxon>
        <taxon>Mycosphaerellales</taxon>
        <taxon>Teratosphaeriaceae</taxon>
        <taxon>Teratosphaeria</taxon>
    </lineage>
</organism>
<name>A0A9W7SQG7_9PEZI</name>
<reference evidence="2 3" key="2">
    <citation type="journal article" date="2021" name="Curr. Genet.">
        <title>Genetic response to nitrogen starvation in the aggressive Eucalyptus foliar pathogen Teratosphaeria destructans.</title>
        <authorList>
            <person name="Havenga M."/>
            <person name="Wingfield B.D."/>
            <person name="Wingfield M.J."/>
            <person name="Dreyer L.L."/>
            <person name="Roets F."/>
            <person name="Aylward J."/>
        </authorList>
    </citation>
    <scope>NUCLEOTIDE SEQUENCE [LARGE SCALE GENOMIC DNA]</scope>
    <source>
        <strain evidence="2">CMW44962</strain>
    </source>
</reference>
<dbReference type="AlphaFoldDB" id="A0A9W7SQG7"/>
<sequence length="78" mass="8478">MIATAPPTLPLSKTEPGVPDQNWPTYSKHVSRCVLQRSAAGDDDDAPVLGKSEPGVPDQNWPTYSKHVSRCALQRCGF</sequence>
<proteinExistence type="predicted"/>
<evidence type="ECO:0000313" key="3">
    <source>
        <dbReference type="Proteomes" id="UP001138500"/>
    </source>
</evidence>